<reference evidence="2 3" key="1">
    <citation type="submission" date="2016-09" db="EMBL/GenBank/DDBJ databases">
        <title>Complete genome sequence of microbes from the polar regions.</title>
        <authorList>
            <person name="Liao L."/>
            <person name="Chen B."/>
        </authorList>
    </citation>
    <scope>NUCLEOTIDE SEQUENCE [LARGE SCALE GENOMIC DNA]</scope>
    <source>
        <strain evidence="2 3">ZS314</strain>
    </source>
</reference>
<keyword evidence="3" id="KW-1185">Reference proteome</keyword>
<dbReference type="InterPro" id="IPR032830">
    <property type="entry name" value="XPB/Ssl2_N"/>
</dbReference>
<evidence type="ECO:0000313" key="2">
    <source>
        <dbReference type="EMBL" id="QHO70999.1"/>
    </source>
</evidence>
<protein>
    <recommendedName>
        <fullName evidence="1">Helicase XPB/Ssl2 N-terminal domain-containing protein</fullName>
    </recommendedName>
</protein>
<dbReference type="Pfam" id="PF13625">
    <property type="entry name" value="Helicase_C_3"/>
    <property type="match status" value="1"/>
</dbReference>
<dbReference type="Proteomes" id="UP000464507">
    <property type="component" value="Chromosome"/>
</dbReference>
<proteinExistence type="predicted"/>
<organism evidence="2 3">
    <name type="scientific">Marisediminicola antarctica</name>
    <dbReference type="NCBI Taxonomy" id="674079"/>
    <lineage>
        <taxon>Bacteria</taxon>
        <taxon>Bacillati</taxon>
        <taxon>Actinomycetota</taxon>
        <taxon>Actinomycetes</taxon>
        <taxon>Micrococcales</taxon>
        <taxon>Microbacteriaceae</taxon>
        <taxon>Marisediminicola</taxon>
    </lineage>
</organism>
<sequence>MDNARLAAAVRAREIRVSGIKDFFDLAEALLDRASVQQQLSHLDRGTLATIAAIAELGSRAGGSTAADVAALLDSYAEAPPESDIELRASTAVSLLLADRETDAAGIERFTAYDSVAEQVRSWPAFGLPGLSELAAGLPLAALEPAAETELRFIDRVASERAFAATTGITELLVELEREPARELAKGGIALPDTKRLANAMAVDLAGVARLLAVAGASGLVAREAGSWLITDAGSAWLMESSGARWRMLAAGWFERLPTDIRRLLGERSHSLWGAGLRRFVDWLYPAGGDWMDERIAAYTGAAELLGITANHAASSPGLALFTSGLDAAETAMAPLLPREVEQVYLQHDLSIVAPGPLTPQVDGRLRSLADAESRSLASSYRVSASSMNRAMAAGESAASVREFLAEISLTGIPQPLDYLITEASSRYGLLRAGALTERNSRDALEAKSYVRSDDAQLLDTVLVDQNLSVLGFTRVDPDRLVSRFPLETVFWNLSDARYPVAAEGADAEIVALRRRRHARSAGAVGPDPIEDLIERLRLGGDSEPEEAADAWLARQLDSAIRLKAALTVSVTMPNGTVVDYQLEPTSIAGGRLRARDRRSAIERTLPLSSIARVSPAADVP</sequence>
<gene>
    <name evidence="2" type="ORF">BHD05_05575</name>
</gene>
<accession>A0A7L5ARJ9</accession>
<feature type="domain" description="Helicase XPB/Ssl2 N-terminal" evidence="1">
    <location>
        <begin position="345"/>
        <end position="476"/>
    </location>
</feature>
<evidence type="ECO:0000259" key="1">
    <source>
        <dbReference type="Pfam" id="PF13625"/>
    </source>
</evidence>
<dbReference type="KEGG" id="mant:BHD05_05575"/>
<dbReference type="EMBL" id="CP017146">
    <property type="protein sequence ID" value="QHO70999.1"/>
    <property type="molecule type" value="Genomic_DNA"/>
</dbReference>
<name>A0A7L5ARJ9_9MICO</name>
<evidence type="ECO:0000313" key="3">
    <source>
        <dbReference type="Proteomes" id="UP000464507"/>
    </source>
</evidence>
<dbReference type="AlphaFoldDB" id="A0A7L5ARJ9"/>